<sequence>MKHRQQRYWAGKRPEWAEQEAADDAAPTKEAAELPATVPDTATATRAADPRLARLLQQRQPQLGHRDASVAVVLRRRRACSPDAADARELPQAEAAVAGVPVAADNEEEEDEEAIARRRLAIRARQLATAAAIGADSAEEEGSEDSSEYMTGDDSEDERGPVMLKPAFVPKTERETLAEREVLLAQSEQTTRQQAEQLEDRKRQTHALVTQQQAQDAPQDAPTQYASDLNTDDDQEDEVAQYEAWRERELQRIARDRNLRQAGAKAEAALAAPSSVPAAAKYWHKGAFFQGEDEAGDSILGDILRRDYDAPTGEDKFDKQMLPQIMQVRNFGRRGRTKWQHLLAEDTMQAAPAAEAIRQPRQQRQDFDKPRQLPT</sequence>
<evidence type="ECO:0000313" key="4">
    <source>
        <dbReference type="Proteomes" id="UP000008141"/>
    </source>
</evidence>
<feature type="domain" description="Micro-fibrillar-associated protein 1 C-terminal" evidence="2">
    <location>
        <begin position="280"/>
        <end position="347"/>
    </location>
</feature>
<feature type="compositionally biased region" description="Acidic residues" evidence="1">
    <location>
        <begin position="230"/>
        <end position="240"/>
    </location>
</feature>
<dbReference type="GeneID" id="17351186"/>
<evidence type="ECO:0000256" key="1">
    <source>
        <dbReference type="SAM" id="MobiDB-lite"/>
    </source>
</evidence>
<feature type="domain" description="Micro-fibrillar-associated protein 1 C-terminal" evidence="2">
    <location>
        <begin position="155"/>
        <end position="269"/>
    </location>
</feature>
<feature type="region of interest" description="Disordered" evidence="1">
    <location>
        <begin position="345"/>
        <end position="375"/>
    </location>
</feature>
<dbReference type="InterPro" id="IPR033194">
    <property type="entry name" value="MFAP1"/>
</dbReference>
<dbReference type="Pfam" id="PF06991">
    <property type="entry name" value="MFAP1"/>
    <property type="match status" value="2"/>
</dbReference>
<evidence type="ECO:0000313" key="3">
    <source>
        <dbReference type="EMBL" id="EFN51793.1"/>
    </source>
</evidence>
<dbReference type="PANTHER" id="PTHR15327">
    <property type="entry name" value="MICROFIBRIL-ASSOCIATED PROTEIN"/>
    <property type="match status" value="1"/>
</dbReference>
<organism evidence="4">
    <name type="scientific">Chlorella variabilis</name>
    <name type="common">Green alga</name>
    <dbReference type="NCBI Taxonomy" id="554065"/>
    <lineage>
        <taxon>Eukaryota</taxon>
        <taxon>Viridiplantae</taxon>
        <taxon>Chlorophyta</taxon>
        <taxon>core chlorophytes</taxon>
        <taxon>Trebouxiophyceae</taxon>
        <taxon>Chlorellales</taxon>
        <taxon>Chlorellaceae</taxon>
        <taxon>Chlorella clade</taxon>
        <taxon>Chlorella</taxon>
    </lineage>
</organism>
<feature type="compositionally biased region" description="Acidic residues" evidence="1">
    <location>
        <begin position="137"/>
        <end position="157"/>
    </location>
</feature>
<feature type="compositionally biased region" description="Basic and acidic residues" evidence="1">
    <location>
        <begin position="363"/>
        <end position="375"/>
    </location>
</feature>
<feature type="compositionally biased region" description="Low complexity" evidence="1">
    <location>
        <begin position="210"/>
        <end position="224"/>
    </location>
</feature>
<protein>
    <recommendedName>
        <fullName evidence="2">Micro-fibrillar-associated protein 1 C-terminal domain-containing protein</fullName>
    </recommendedName>
</protein>
<reference evidence="3 4" key="1">
    <citation type="journal article" date="2010" name="Plant Cell">
        <title>The Chlorella variabilis NC64A genome reveals adaptation to photosymbiosis, coevolution with viruses, and cryptic sex.</title>
        <authorList>
            <person name="Blanc G."/>
            <person name="Duncan G."/>
            <person name="Agarkova I."/>
            <person name="Borodovsky M."/>
            <person name="Gurnon J."/>
            <person name="Kuo A."/>
            <person name="Lindquist E."/>
            <person name="Lucas S."/>
            <person name="Pangilinan J."/>
            <person name="Polle J."/>
            <person name="Salamov A."/>
            <person name="Terry A."/>
            <person name="Yamada T."/>
            <person name="Dunigan D.D."/>
            <person name="Grigoriev I.V."/>
            <person name="Claverie J.M."/>
            <person name="Van Etten J.L."/>
        </authorList>
    </citation>
    <scope>NUCLEOTIDE SEQUENCE [LARGE SCALE GENOMIC DNA]</scope>
    <source>
        <strain evidence="3 4">NC64A</strain>
    </source>
</reference>
<feature type="compositionally biased region" description="Polar residues" evidence="1">
    <location>
        <begin position="186"/>
        <end position="196"/>
    </location>
</feature>
<dbReference type="KEGG" id="cvr:CHLNCDRAFT_139754"/>
<keyword evidence="4" id="KW-1185">Reference proteome</keyword>
<dbReference type="EMBL" id="GL433860">
    <property type="protein sequence ID" value="EFN51793.1"/>
    <property type="molecule type" value="Genomic_DNA"/>
</dbReference>
<feature type="compositionally biased region" description="Basic and acidic residues" evidence="1">
    <location>
        <begin position="171"/>
        <end position="182"/>
    </location>
</feature>
<dbReference type="RefSeq" id="XP_005843895.1">
    <property type="nucleotide sequence ID" value="XM_005843833.1"/>
</dbReference>
<accession>E1ZQV9</accession>
<dbReference type="InParanoid" id="E1ZQV9"/>
<name>E1ZQV9_CHLVA</name>
<dbReference type="OMA" id="YRDMKTE"/>
<dbReference type="InterPro" id="IPR009730">
    <property type="entry name" value="MFAP1_C"/>
</dbReference>
<dbReference type="eggNOG" id="KOG1425">
    <property type="taxonomic scope" value="Eukaryota"/>
</dbReference>
<gene>
    <name evidence="3" type="ORF">CHLNCDRAFT_139754</name>
</gene>
<evidence type="ECO:0000259" key="2">
    <source>
        <dbReference type="Pfam" id="PF06991"/>
    </source>
</evidence>
<dbReference type="FunCoup" id="E1ZQV9">
    <property type="interactions" value="1342"/>
</dbReference>
<feature type="region of interest" description="Disordered" evidence="1">
    <location>
        <begin position="128"/>
        <end position="241"/>
    </location>
</feature>
<dbReference type="AlphaFoldDB" id="E1ZQV9"/>
<proteinExistence type="predicted"/>
<dbReference type="STRING" id="554065.E1ZQV9"/>
<feature type="compositionally biased region" description="Low complexity" evidence="1">
    <location>
        <begin position="33"/>
        <end position="46"/>
    </location>
</feature>
<dbReference type="Proteomes" id="UP000008141">
    <property type="component" value="Unassembled WGS sequence"/>
</dbReference>
<dbReference type="OrthoDB" id="1111734at2759"/>
<feature type="region of interest" description="Disordered" evidence="1">
    <location>
        <begin position="1"/>
        <end position="46"/>
    </location>
</feature>